<protein>
    <recommendedName>
        <fullName evidence="6">Gram-positive cocci surface proteins LPxTG domain-containing protein</fullName>
    </recommendedName>
</protein>
<evidence type="ECO:0000313" key="5">
    <source>
        <dbReference type="Proteomes" id="UP000176645"/>
    </source>
</evidence>
<accession>A0A1G1WF21</accession>
<feature type="compositionally biased region" description="Basic and acidic residues" evidence="1">
    <location>
        <begin position="130"/>
        <end position="146"/>
    </location>
</feature>
<name>A0A1G1WF21_9BACT</name>
<gene>
    <name evidence="4" type="ORF">A2Z42_04355</name>
</gene>
<feature type="compositionally biased region" description="Basic and acidic residues" evidence="1">
    <location>
        <begin position="57"/>
        <end position="67"/>
    </location>
</feature>
<keyword evidence="2" id="KW-0812">Transmembrane</keyword>
<feature type="compositionally biased region" description="Acidic residues" evidence="1">
    <location>
        <begin position="114"/>
        <end position="123"/>
    </location>
</feature>
<organism evidence="4 5">
    <name type="scientific">Candidatus Woykebacteria bacterium RBG_19FT_COMBO_43_10</name>
    <dbReference type="NCBI Taxonomy" id="1802598"/>
    <lineage>
        <taxon>Bacteria</taxon>
        <taxon>Candidatus Woykeibacteriota</taxon>
    </lineage>
</organism>
<feature type="compositionally biased region" description="Basic and acidic residues" evidence="1">
    <location>
        <begin position="154"/>
        <end position="175"/>
    </location>
</feature>
<feature type="transmembrane region" description="Helical" evidence="2">
    <location>
        <begin position="191"/>
        <end position="209"/>
    </location>
</feature>
<feature type="chain" id="PRO_5009581185" description="Gram-positive cocci surface proteins LPxTG domain-containing protein" evidence="3">
    <location>
        <begin position="26"/>
        <end position="216"/>
    </location>
</feature>
<keyword evidence="2" id="KW-1133">Transmembrane helix</keyword>
<evidence type="ECO:0000313" key="4">
    <source>
        <dbReference type="EMBL" id="OGY26299.1"/>
    </source>
</evidence>
<keyword evidence="3" id="KW-0732">Signal</keyword>
<comment type="caution">
    <text evidence="4">The sequence shown here is derived from an EMBL/GenBank/DDBJ whole genome shotgun (WGS) entry which is preliminary data.</text>
</comment>
<feature type="signal peptide" evidence="3">
    <location>
        <begin position="1"/>
        <end position="25"/>
    </location>
</feature>
<dbReference type="EMBL" id="MHCU01000073">
    <property type="protein sequence ID" value="OGY26299.1"/>
    <property type="molecule type" value="Genomic_DNA"/>
</dbReference>
<evidence type="ECO:0008006" key="6">
    <source>
        <dbReference type="Google" id="ProtNLM"/>
    </source>
</evidence>
<evidence type="ECO:0000256" key="3">
    <source>
        <dbReference type="SAM" id="SignalP"/>
    </source>
</evidence>
<feature type="region of interest" description="Disordered" evidence="1">
    <location>
        <begin position="30"/>
        <end position="187"/>
    </location>
</feature>
<evidence type="ECO:0000256" key="1">
    <source>
        <dbReference type="SAM" id="MobiDB-lite"/>
    </source>
</evidence>
<sequence>MVNKLLVIGLTLFIMLLSTSSPAVAKGYFSYSDKNHSHKNTSIQYDESDDGDNNHPSGKDRSIEYGKSKPQGNAQSDPDDDNRGPDRTNGGADQIGSPGGIDKEDQDNNNGCGNDDDFEDDNEGWCGQKPKKDSPDRDDDKNHDKDCDDEDGEVDGKDDGAKDSTEKSPKVKEGEVLGATSLPITGPTSNSYVLVMFSLLAGGSLLYIVSRRLEKI</sequence>
<evidence type="ECO:0000256" key="2">
    <source>
        <dbReference type="SAM" id="Phobius"/>
    </source>
</evidence>
<dbReference type="AlphaFoldDB" id="A0A1G1WF21"/>
<keyword evidence="2" id="KW-0472">Membrane</keyword>
<dbReference type="Proteomes" id="UP000176645">
    <property type="component" value="Unassembled WGS sequence"/>
</dbReference>
<reference evidence="4 5" key="1">
    <citation type="journal article" date="2016" name="Nat. Commun.">
        <title>Thousands of microbial genomes shed light on interconnected biogeochemical processes in an aquifer system.</title>
        <authorList>
            <person name="Anantharaman K."/>
            <person name="Brown C.T."/>
            <person name="Hug L.A."/>
            <person name="Sharon I."/>
            <person name="Castelle C.J."/>
            <person name="Probst A.J."/>
            <person name="Thomas B.C."/>
            <person name="Singh A."/>
            <person name="Wilkins M.J."/>
            <person name="Karaoz U."/>
            <person name="Brodie E.L."/>
            <person name="Williams K.H."/>
            <person name="Hubbard S.S."/>
            <person name="Banfield J.F."/>
        </authorList>
    </citation>
    <scope>NUCLEOTIDE SEQUENCE [LARGE SCALE GENOMIC DNA]</scope>
</reference>
<proteinExistence type="predicted"/>